<evidence type="ECO:0000313" key="3">
    <source>
        <dbReference type="Proteomes" id="UP000789405"/>
    </source>
</evidence>
<keyword evidence="3" id="KW-1185">Reference proteome</keyword>
<dbReference type="Proteomes" id="UP000789405">
    <property type="component" value="Unassembled WGS sequence"/>
</dbReference>
<accession>A0A9N9JRC8</accession>
<gene>
    <name evidence="2" type="ORF">DERYTH_LOCUS21321</name>
</gene>
<dbReference type="AlphaFoldDB" id="A0A9N9JRC8"/>
<reference evidence="2" key="1">
    <citation type="submission" date="2021-06" db="EMBL/GenBank/DDBJ databases">
        <authorList>
            <person name="Kallberg Y."/>
            <person name="Tangrot J."/>
            <person name="Rosling A."/>
        </authorList>
    </citation>
    <scope>NUCLEOTIDE SEQUENCE</scope>
    <source>
        <strain evidence="2">MA453B</strain>
    </source>
</reference>
<evidence type="ECO:0000256" key="1">
    <source>
        <dbReference type="SAM" id="MobiDB-lite"/>
    </source>
</evidence>
<dbReference type="OrthoDB" id="2449158at2759"/>
<organism evidence="2 3">
    <name type="scientific">Dentiscutata erythropus</name>
    <dbReference type="NCBI Taxonomy" id="1348616"/>
    <lineage>
        <taxon>Eukaryota</taxon>
        <taxon>Fungi</taxon>
        <taxon>Fungi incertae sedis</taxon>
        <taxon>Mucoromycota</taxon>
        <taxon>Glomeromycotina</taxon>
        <taxon>Glomeromycetes</taxon>
        <taxon>Diversisporales</taxon>
        <taxon>Gigasporaceae</taxon>
        <taxon>Dentiscutata</taxon>
    </lineage>
</organism>
<feature type="compositionally biased region" description="Polar residues" evidence="1">
    <location>
        <begin position="27"/>
        <end position="38"/>
    </location>
</feature>
<feature type="region of interest" description="Disordered" evidence="1">
    <location>
        <begin position="1"/>
        <end position="48"/>
    </location>
</feature>
<comment type="caution">
    <text evidence="2">The sequence shown here is derived from an EMBL/GenBank/DDBJ whole genome shotgun (WGS) entry which is preliminary data.</text>
</comment>
<feature type="compositionally biased region" description="Polar residues" evidence="1">
    <location>
        <begin position="1"/>
        <end position="19"/>
    </location>
</feature>
<evidence type="ECO:0000313" key="2">
    <source>
        <dbReference type="EMBL" id="CAG8790474.1"/>
    </source>
</evidence>
<name>A0A9N9JRC8_9GLOM</name>
<dbReference type="EMBL" id="CAJVPY010026936">
    <property type="protein sequence ID" value="CAG8790474.1"/>
    <property type="molecule type" value="Genomic_DNA"/>
</dbReference>
<protein>
    <submittedName>
        <fullName evidence="2">11140_t:CDS:1</fullName>
    </submittedName>
</protein>
<feature type="compositionally biased region" description="Pro residues" evidence="1">
    <location>
        <begin position="39"/>
        <end position="48"/>
    </location>
</feature>
<feature type="non-terminal residue" evidence="2">
    <location>
        <position position="1"/>
    </location>
</feature>
<proteinExistence type="predicted"/>
<sequence length="87" mass="9124">TSSPTIIAPVSTTALQIQTPVPPPLQPTNKPQSTSQNPPAQPYVPAVPSPQIPTQLPYGAGAEKLRSERGNVGMVALGITIFLVVIW</sequence>